<comment type="subunit">
    <text evidence="3">Homotetramer.</text>
</comment>
<dbReference type="AlphaFoldDB" id="A0AAE3LQM2"/>
<keyword evidence="7" id="KW-1185">Reference proteome</keyword>
<dbReference type="InterPro" id="IPR015424">
    <property type="entry name" value="PyrdxlP-dep_Trfase"/>
</dbReference>
<dbReference type="InterPro" id="IPR015422">
    <property type="entry name" value="PyrdxlP-dep_Trfase_small"/>
</dbReference>
<dbReference type="GO" id="GO:0006520">
    <property type="term" value="P:amino acid metabolic process"/>
    <property type="evidence" value="ECO:0007669"/>
    <property type="project" value="InterPro"/>
</dbReference>
<evidence type="ECO:0000256" key="3">
    <source>
        <dbReference type="ARBA" id="ARBA00011881"/>
    </source>
</evidence>
<dbReference type="Gene3D" id="3.90.1150.10">
    <property type="entry name" value="Aspartate Aminotransferase, domain 1"/>
    <property type="match status" value="1"/>
</dbReference>
<protein>
    <submittedName>
        <fullName evidence="6">Low specificity L-threonine aldolase</fullName>
    </submittedName>
</protein>
<dbReference type="PANTHER" id="PTHR48097">
    <property type="entry name" value="L-THREONINE ALDOLASE-RELATED"/>
    <property type="match status" value="1"/>
</dbReference>
<dbReference type="RefSeq" id="WP_263952530.1">
    <property type="nucleotide sequence ID" value="NZ_JAOYFC010000001.1"/>
</dbReference>
<keyword evidence="4" id="KW-0663">Pyridoxal phosphate</keyword>
<evidence type="ECO:0000313" key="7">
    <source>
        <dbReference type="Proteomes" id="UP001208041"/>
    </source>
</evidence>
<gene>
    <name evidence="6" type="ORF">OH136_03915</name>
</gene>
<organism evidence="6 7">
    <name type="scientific">Halocynthiibacter halioticoli</name>
    <dbReference type="NCBI Taxonomy" id="2986804"/>
    <lineage>
        <taxon>Bacteria</taxon>
        <taxon>Pseudomonadati</taxon>
        <taxon>Pseudomonadota</taxon>
        <taxon>Alphaproteobacteria</taxon>
        <taxon>Rhodobacterales</taxon>
        <taxon>Paracoccaceae</taxon>
        <taxon>Halocynthiibacter</taxon>
    </lineage>
</organism>
<dbReference type="SUPFAM" id="SSF53383">
    <property type="entry name" value="PLP-dependent transferases"/>
    <property type="match status" value="1"/>
</dbReference>
<name>A0AAE3LQM2_9RHOB</name>
<dbReference type="Proteomes" id="UP001208041">
    <property type="component" value="Unassembled WGS sequence"/>
</dbReference>
<comment type="caution">
    <text evidence="6">The sequence shown here is derived from an EMBL/GenBank/DDBJ whole genome shotgun (WGS) entry which is preliminary data.</text>
</comment>
<evidence type="ECO:0000256" key="2">
    <source>
        <dbReference type="ARBA" id="ARBA00006966"/>
    </source>
</evidence>
<dbReference type="InterPro" id="IPR001597">
    <property type="entry name" value="ArAA_b-elim_lyase/Thr_aldolase"/>
</dbReference>
<evidence type="ECO:0000256" key="1">
    <source>
        <dbReference type="ARBA" id="ARBA00001933"/>
    </source>
</evidence>
<dbReference type="InterPro" id="IPR015421">
    <property type="entry name" value="PyrdxlP-dep_Trfase_major"/>
</dbReference>
<comment type="similarity">
    <text evidence="2">Belongs to the threonine aldolase family.</text>
</comment>
<evidence type="ECO:0000313" key="6">
    <source>
        <dbReference type="EMBL" id="MCV6823693.1"/>
    </source>
</evidence>
<dbReference type="Gene3D" id="3.40.640.10">
    <property type="entry name" value="Type I PLP-dependent aspartate aminotransferase-like (Major domain)"/>
    <property type="match status" value="1"/>
</dbReference>
<proteinExistence type="inferred from homology"/>
<reference evidence="6" key="1">
    <citation type="submission" date="2022-10" db="EMBL/GenBank/DDBJ databases">
        <authorList>
            <person name="Yue Y."/>
        </authorList>
    </citation>
    <scope>NUCLEOTIDE SEQUENCE</scope>
    <source>
        <strain evidence="6">Z654</strain>
    </source>
</reference>
<feature type="domain" description="Aromatic amino acid beta-eliminating lyase/threonine aldolase" evidence="5">
    <location>
        <begin position="3"/>
        <end position="284"/>
    </location>
</feature>
<dbReference type="PANTHER" id="PTHR48097:SF5">
    <property type="entry name" value="LOW SPECIFICITY L-THREONINE ALDOLASE"/>
    <property type="match status" value="1"/>
</dbReference>
<dbReference type="GO" id="GO:0016829">
    <property type="term" value="F:lyase activity"/>
    <property type="evidence" value="ECO:0007669"/>
    <property type="project" value="InterPro"/>
</dbReference>
<evidence type="ECO:0000256" key="4">
    <source>
        <dbReference type="ARBA" id="ARBA00022898"/>
    </source>
</evidence>
<dbReference type="EMBL" id="JAOYFC010000001">
    <property type="protein sequence ID" value="MCV6823693.1"/>
    <property type="molecule type" value="Genomic_DNA"/>
</dbReference>
<evidence type="ECO:0000259" key="5">
    <source>
        <dbReference type="Pfam" id="PF01212"/>
    </source>
</evidence>
<accession>A0AAE3LQM2</accession>
<comment type="cofactor">
    <cofactor evidence="1">
        <name>pyridoxal 5'-phosphate</name>
        <dbReference type="ChEBI" id="CHEBI:597326"/>
    </cofactor>
</comment>
<dbReference type="Pfam" id="PF01212">
    <property type="entry name" value="Beta_elim_lyase"/>
    <property type="match status" value="1"/>
</dbReference>
<sequence length="348" mass="37439">MFFESDNSGPAHPSVLAALSHANEGYASAYGSDPLSAQVSAKIRELFEAPKASVYLVATGTAANSLILSTITKPFETIFCSNRAHIHEDECNAPEFFTGGAKLTLVPTTDGKMTAGDLEAKLLLEENRGVHGPQRGPVSITQITETGSIYSLEEIRSITGVATQYGLSTHMDGARFANAVATLGCSPAEMSWEAGIDCLSFGGTKNGLLGVEAAIFFNPELAAQFELRRKRAAHLFSKNRYLAAQMQAYLTDDLWLKNAEQANATTAYLAEGLRKEGAEITQPIGGNIIFANLPRATHKRLKEGGAKYHIMSGTLEGADPDEPLLARFVCDWSIDRSAIDQFLGLFKS</sequence>